<gene>
    <name evidence="2" type="ORF">FN846DRAFT_921116</name>
</gene>
<dbReference type="InParanoid" id="A0A5J5EPV1"/>
<evidence type="ECO:0000313" key="3">
    <source>
        <dbReference type="Proteomes" id="UP000326924"/>
    </source>
</evidence>
<name>A0A5J5EPV1_9PEZI</name>
<evidence type="ECO:0000313" key="2">
    <source>
        <dbReference type="EMBL" id="KAA8899106.1"/>
    </source>
</evidence>
<reference evidence="2 3" key="1">
    <citation type="submission" date="2019-09" db="EMBL/GenBank/DDBJ databases">
        <title>Draft genome of the ectomycorrhizal ascomycete Sphaerosporella brunnea.</title>
        <authorList>
            <consortium name="DOE Joint Genome Institute"/>
            <person name="Benucci G.M."/>
            <person name="Marozzi G."/>
            <person name="Antonielli L."/>
            <person name="Sanchez S."/>
            <person name="Marco P."/>
            <person name="Wang X."/>
            <person name="Falini L.B."/>
            <person name="Barry K."/>
            <person name="Haridas S."/>
            <person name="Lipzen A."/>
            <person name="Labutti K."/>
            <person name="Grigoriev I.V."/>
            <person name="Murat C."/>
            <person name="Martin F."/>
            <person name="Albertini E."/>
            <person name="Donnini D."/>
            <person name="Bonito G."/>
        </authorList>
    </citation>
    <scope>NUCLEOTIDE SEQUENCE [LARGE SCALE GENOMIC DNA]</scope>
    <source>
        <strain evidence="2 3">Sb_GMNB300</strain>
    </source>
</reference>
<proteinExistence type="predicted"/>
<accession>A0A5J5EPV1</accession>
<dbReference type="AlphaFoldDB" id="A0A5J5EPV1"/>
<dbReference type="OrthoDB" id="2499658at2759"/>
<sequence>MNNENLRNVVDGGEPQGNQISSIQPDVKRPTTTKRPASEKRHLPTLVYIQSLPRPPQSPMPPLPMPPLGQLPTVGAFQVLLNGYLNSLTERRRTKALITTAQYKAIQAVLRNPKCTTIETAHFRSWAKSTFVLEASANGRSEVVRTRTRLGKPVAVKEDLFFILTTAHIRSRHGGRNKTAEYVNKYHAWVPRGLVARFVKSCPGCPMNRGKPIRWVPGTLPLPTVEKPSPAAVEFGSATAGYKPAHGLAEPADKDQQLQTPQLLHKLAPFLLS</sequence>
<comment type="caution">
    <text evidence="2">The sequence shown here is derived from an EMBL/GenBank/DDBJ whole genome shotgun (WGS) entry which is preliminary data.</text>
</comment>
<organism evidence="2 3">
    <name type="scientific">Sphaerosporella brunnea</name>
    <dbReference type="NCBI Taxonomy" id="1250544"/>
    <lineage>
        <taxon>Eukaryota</taxon>
        <taxon>Fungi</taxon>
        <taxon>Dikarya</taxon>
        <taxon>Ascomycota</taxon>
        <taxon>Pezizomycotina</taxon>
        <taxon>Pezizomycetes</taxon>
        <taxon>Pezizales</taxon>
        <taxon>Pyronemataceae</taxon>
        <taxon>Sphaerosporella</taxon>
    </lineage>
</organism>
<protein>
    <recommendedName>
        <fullName evidence="4">Integrase zinc-binding domain-containing protein</fullName>
    </recommendedName>
</protein>
<feature type="region of interest" description="Disordered" evidence="1">
    <location>
        <begin position="1"/>
        <end position="42"/>
    </location>
</feature>
<evidence type="ECO:0000256" key="1">
    <source>
        <dbReference type="SAM" id="MobiDB-lite"/>
    </source>
</evidence>
<keyword evidence="3" id="KW-1185">Reference proteome</keyword>
<evidence type="ECO:0008006" key="4">
    <source>
        <dbReference type="Google" id="ProtNLM"/>
    </source>
</evidence>
<dbReference type="EMBL" id="VXIS01000173">
    <property type="protein sequence ID" value="KAA8899106.1"/>
    <property type="molecule type" value="Genomic_DNA"/>
</dbReference>
<dbReference type="Proteomes" id="UP000326924">
    <property type="component" value="Unassembled WGS sequence"/>
</dbReference>